<evidence type="ECO:0000313" key="5">
    <source>
        <dbReference type="EMBL" id="MDQ9090338.1"/>
    </source>
</evidence>
<dbReference type="Gene3D" id="2.60.120.200">
    <property type="match status" value="1"/>
</dbReference>
<dbReference type="PANTHER" id="PTHR10963">
    <property type="entry name" value="GLYCOSYL HYDROLASE-RELATED"/>
    <property type="match status" value="1"/>
</dbReference>
<dbReference type="InterPro" id="IPR000757">
    <property type="entry name" value="Beta-glucanase-like"/>
</dbReference>
<dbReference type="Pfam" id="PF00722">
    <property type="entry name" value="Glyco_hydro_16"/>
    <property type="match status" value="1"/>
</dbReference>
<comment type="caution">
    <text evidence="5">The sequence shown here is derived from an EMBL/GenBank/DDBJ whole genome shotgun (WGS) entry which is preliminary data.</text>
</comment>
<evidence type="ECO:0000259" key="4">
    <source>
        <dbReference type="PROSITE" id="PS51762"/>
    </source>
</evidence>
<dbReference type="InterPro" id="IPR050546">
    <property type="entry name" value="Glycosyl_Hydrlase_16"/>
</dbReference>
<evidence type="ECO:0000256" key="2">
    <source>
        <dbReference type="SAM" id="MobiDB-lite"/>
    </source>
</evidence>
<dbReference type="InterPro" id="IPR003343">
    <property type="entry name" value="Big_2"/>
</dbReference>
<reference evidence="5 6" key="1">
    <citation type="submission" date="2023-08" db="EMBL/GenBank/DDBJ databases">
        <title>Pseudoalteromonas haloplanktis LL1 genome.</title>
        <authorList>
            <person name="Wu S."/>
        </authorList>
    </citation>
    <scope>NUCLEOTIDE SEQUENCE [LARGE SCALE GENOMIC DNA]</scope>
    <source>
        <strain evidence="5 6">LL1</strain>
    </source>
</reference>
<feature type="domain" description="GH16" evidence="4">
    <location>
        <begin position="21"/>
        <end position="298"/>
    </location>
</feature>
<dbReference type="RefSeq" id="WP_138553941.1">
    <property type="nucleotide sequence ID" value="NZ_JAVIFY010000001.1"/>
</dbReference>
<organism evidence="5 6">
    <name type="scientific">Pseudoalteromonas haloplanktis</name>
    <name type="common">Alteromonas haloplanktis</name>
    <dbReference type="NCBI Taxonomy" id="228"/>
    <lineage>
        <taxon>Bacteria</taxon>
        <taxon>Pseudomonadati</taxon>
        <taxon>Pseudomonadota</taxon>
        <taxon>Gammaproteobacteria</taxon>
        <taxon>Alteromonadales</taxon>
        <taxon>Pseudoalteromonadaceae</taxon>
        <taxon>Pseudoalteromonas</taxon>
    </lineage>
</organism>
<dbReference type="SMART" id="SM00635">
    <property type="entry name" value="BID_2"/>
    <property type="match status" value="1"/>
</dbReference>
<evidence type="ECO:0000256" key="3">
    <source>
        <dbReference type="SAM" id="SignalP"/>
    </source>
</evidence>
<keyword evidence="3" id="KW-0732">Signal</keyword>
<sequence length="407" mass="44971">MKINKQVTLLSAVAGLALTSVAAQANPQPHIAKPGETWILQEKRSDEFDVKDATKWNFQTENYGVWSWRNENATVSNGKLKLTTKRETHNRTFWDGCNQQQVANYPLYYTSGVAKSRATGNYGYYEARIKGANTFPGVSPAFWMYSTIDRTLTENGDVQYSEIDVVELTQKGNVRESDHDLHNIVVKNGSPTWMRPGSAPETNHNGYHLPFDPRNDFHTYGVNVTKDDITWYVDGVQVGYKKNLYWHRQMNLTLSQGLRAPHTEWRCNQFYPSANKSAEGFPTSMEVDYVRTWVKVGGNTGGDTGGDTGGNTGGDNSNSCPDTWVAVTGVNVTPQTKTLSKGQSVTLNTNVLPACATNKNVVYSTSNKNVATVTNEGVVKAKNKGSATITVKTKNKGKTDTVMITVN</sequence>
<feature type="signal peptide" evidence="3">
    <location>
        <begin position="1"/>
        <end position="25"/>
    </location>
</feature>
<dbReference type="PANTHER" id="PTHR10963:SF55">
    <property type="entry name" value="GLYCOSIDE HYDROLASE FAMILY 16 PROTEIN"/>
    <property type="match status" value="1"/>
</dbReference>
<dbReference type="InterPro" id="IPR008964">
    <property type="entry name" value="Invasin/intimin_cell_adhesion"/>
</dbReference>
<protein>
    <submittedName>
        <fullName evidence="5">Family 16 glycosylhydrolase</fullName>
    </submittedName>
</protein>
<comment type="similarity">
    <text evidence="1">Belongs to the glycosyl hydrolase 16 family.</text>
</comment>
<dbReference type="SUPFAM" id="SSF49373">
    <property type="entry name" value="Invasin/intimin cell-adhesion fragments"/>
    <property type="match status" value="1"/>
</dbReference>
<keyword evidence="6" id="KW-1185">Reference proteome</keyword>
<dbReference type="EMBL" id="JAVIFY010000001">
    <property type="protein sequence ID" value="MDQ9090338.1"/>
    <property type="molecule type" value="Genomic_DNA"/>
</dbReference>
<accession>A0ABU1B704</accession>
<dbReference type="Pfam" id="PF02368">
    <property type="entry name" value="Big_2"/>
    <property type="match status" value="1"/>
</dbReference>
<name>A0ABU1B704_PSEHA</name>
<feature type="chain" id="PRO_5046982466" evidence="3">
    <location>
        <begin position="26"/>
        <end position="407"/>
    </location>
</feature>
<feature type="compositionally biased region" description="Gly residues" evidence="2">
    <location>
        <begin position="299"/>
        <end position="313"/>
    </location>
</feature>
<evidence type="ECO:0000256" key="1">
    <source>
        <dbReference type="ARBA" id="ARBA00006865"/>
    </source>
</evidence>
<proteinExistence type="inferred from homology"/>
<dbReference type="Gene3D" id="2.60.40.1080">
    <property type="match status" value="1"/>
</dbReference>
<dbReference type="SUPFAM" id="SSF49899">
    <property type="entry name" value="Concanavalin A-like lectins/glucanases"/>
    <property type="match status" value="1"/>
</dbReference>
<gene>
    <name evidence="5" type="ORF">RC083_01885</name>
</gene>
<feature type="region of interest" description="Disordered" evidence="2">
    <location>
        <begin position="299"/>
        <end position="319"/>
    </location>
</feature>
<dbReference type="PROSITE" id="PS51762">
    <property type="entry name" value="GH16_2"/>
    <property type="match status" value="1"/>
</dbReference>
<evidence type="ECO:0000313" key="6">
    <source>
        <dbReference type="Proteomes" id="UP001226574"/>
    </source>
</evidence>
<dbReference type="InterPro" id="IPR013320">
    <property type="entry name" value="ConA-like_dom_sf"/>
</dbReference>
<dbReference type="Proteomes" id="UP001226574">
    <property type="component" value="Unassembled WGS sequence"/>
</dbReference>